<name>A0A6N7VTD0_9FIRM</name>
<dbReference type="InterPro" id="IPR041802">
    <property type="entry name" value="MPP_YfcE"/>
</dbReference>
<gene>
    <name evidence="4" type="ORF">FYJ26_06895</name>
</gene>
<reference evidence="4 5" key="1">
    <citation type="submission" date="2019-08" db="EMBL/GenBank/DDBJ databases">
        <title>In-depth cultivation of the pig gut microbiome towards novel bacterial diversity and tailored functional studies.</title>
        <authorList>
            <person name="Wylensek D."/>
            <person name="Hitch T.C.A."/>
            <person name="Clavel T."/>
        </authorList>
    </citation>
    <scope>NUCLEOTIDE SEQUENCE [LARGE SCALE GENOMIC DNA]</scope>
    <source>
        <strain evidence="4 5">WCA-380-WT-2B</strain>
    </source>
</reference>
<accession>A0A6N7VTD0</accession>
<dbReference type="GO" id="GO:0046872">
    <property type="term" value="F:metal ion binding"/>
    <property type="evidence" value="ECO:0007669"/>
    <property type="project" value="UniProtKB-KW"/>
</dbReference>
<keyword evidence="4" id="KW-0378">Hydrolase</keyword>
<keyword evidence="5" id="KW-1185">Reference proteome</keyword>
<comment type="cofactor">
    <cofactor evidence="2">
        <name>a divalent metal cation</name>
        <dbReference type="ChEBI" id="CHEBI:60240"/>
    </cofactor>
</comment>
<dbReference type="EC" id="3.1.4.-" evidence="2"/>
<dbReference type="SUPFAM" id="SSF56300">
    <property type="entry name" value="Metallo-dependent phosphatases"/>
    <property type="match status" value="1"/>
</dbReference>
<dbReference type="Gene3D" id="3.60.21.10">
    <property type="match status" value="1"/>
</dbReference>
<dbReference type="AlphaFoldDB" id="A0A6N7VTD0"/>
<dbReference type="InterPro" id="IPR029052">
    <property type="entry name" value="Metallo-depent_PP-like"/>
</dbReference>
<comment type="similarity">
    <text evidence="1 2">Belongs to the metallophosphoesterase superfamily. YfcE family.</text>
</comment>
<dbReference type="EMBL" id="VULQ01000007">
    <property type="protein sequence ID" value="MSS78126.1"/>
    <property type="molecule type" value="Genomic_DNA"/>
</dbReference>
<dbReference type="NCBIfam" id="NF006988">
    <property type="entry name" value="PRK09453.1"/>
    <property type="match status" value="1"/>
</dbReference>
<dbReference type="RefSeq" id="WP_154540949.1">
    <property type="nucleotide sequence ID" value="NZ_JAXDSU010000061.1"/>
</dbReference>
<organism evidence="4 5">
    <name type="scientific">Anaerococcus porci</name>
    <dbReference type="NCBI Taxonomy" id="2652269"/>
    <lineage>
        <taxon>Bacteria</taxon>
        <taxon>Bacillati</taxon>
        <taxon>Bacillota</taxon>
        <taxon>Tissierellia</taxon>
        <taxon>Tissierellales</taxon>
        <taxon>Peptoniphilaceae</taxon>
        <taxon>Anaerococcus</taxon>
    </lineage>
</organism>
<dbReference type="Proteomes" id="UP000441925">
    <property type="component" value="Unassembled WGS sequence"/>
</dbReference>
<proteinExistence type="inferred from homology"/>
<keyword evidence="2" id="KW-0479">Metal-binding</keyword>
<sequence>MKIGVISDTHGSLFYTKKALEKLGKCDKIIHLGDVLYHGPRNPVHETYKPKELAEFLKRLDIIYIRGNCDSDVDCMVTEADIYTKERFLDFGEVKIYAVHGYEESLDERVKRAKEFGADTLLFGHSHIKVMDNIDGINVINPGSTTLPKDGTNSCAVYQDGKWEFIEL</sequence>
<comment type="caution">
    <text evidence="4">The sequence shown here is derived from an EMBL/GenBank/DDBJ whole genome shotgun (WGS) entry which is preliminary data.</text>
</comment>
<evidence type="ECO:0000256" key="1">
    <source>
        <dbReference type="ARBA" id="ARBA00008950"/>
    </source>
</evidence>
<evidence type="ECO:0000256" key="2">
    <source>
        <dbReference type="RuleBase" id="RU362039"/>
    </source>
</evidence>
<dbReference type="CDD" id="cd00841">
    <property type="entry name" value="MPP_YfcE"/>
    <property type="match status" value="1"/>
</dbReference>
<dbReference type="Pfam" id="PF12850">
    <property type="entry name" value="Metallophos_2"/>
    <property type="match status" value="1"/>
</dbReference>
<evidence type="ECO:0000313" key="5">
    <source>
        <dbReference type="Proteomes" id="UP000441925"/>
    </source>
</evidence>
<protein>
    <recommendedName>
        <fullName evidence="2">Phosphoesterase</fullName>
        <ecNumber evidence="2">3.1.4.-</ecNumber>
    </recommendedName>
</protein>
<dbReference type="InterPro" id="IPR000979">
    <property type="entry name" value="Phosphodiesterase_MJ0936/Vps29"/>
</dbReference>
<dbReference type="InterPro" id="IPR053193">
    <property type="entry name" value="MetalloPDE_YfcE-like"/>
</dbReference>
<evidence type="ECO:0000259" key="3">
    <source>
        <dbReference type="Pfam" id="PF12850"/>
    </source>
</evidence>
<feature type="domain" description="Calcineurin-like phosphoesterase" evidence="3">
    <location>
        <begin position="1"/>
        <end position="157"/>
    </location>
</feature>
<evidence type="ECO:0000313" key="4">
    <source>
        <dbReference type="EMBL" id="MSS78126.1"/>
    </source>
</evidence>
<dbReference type="PANTHER" id="PTHR43165:SF1">
    <property type="entry name" value="PHOSPHODIESTERASE MJ0936"/>
    <property type="match status" value="1"/>
</dbReference>
<dbReference type="PANTHER" id="PTHR43165">
    <property type="entry name" value="METALLOPHOSPHOESTERASE"/>
    <property type="match status" value="1"/>
</dbReference>
<dbReference type="InterPro" id="IPR024654">
    <property type="entry name" value="Calcineurin-like_PHP_lpxH"/>
</dbReference>
<dbReference type="GO" id="GO:0016787">
    <property type="term" value="F:hydrolase activity"/>
    <property type="evidence" value="ECO:0007669"/>
    <property type="project" value="UniProtKB-UniRule"/>
</dbReference>
<dbReference type="NCBIfam" id="TIGR00040">
    <property type="entry name" value="yfcE"/>
    <property type="match status" value="1"/>
</dbReference>